<dbReference type="EMBL" id="JAIWYP010000001">
    <property type="protein sequence ID" value="KAH3884635.1"/>
    <property type="molecule type" value="Genomic_DNA"/>
</dbReference>
<evidence type="ECO:0000313" key="1">
    <source>
        <dbReference type="EMBL" id="KAH3884635.1"/>
    </source>
</evidence>
<dbReference type="Proteomes" id="UP000828390">
    <property type="component" value="Unassembled WGS sequence"/>
</dbReference>
<keyword evidence="2" id="KW-1185">Reference proteome</keyword>
<evidence type="ECO:0000313" key="2">
    <source>
        <dbReference type="Proteomes" id="UP000828390"/>
    </source>
</evidence>
<proteinExistence type="predicted"/>
<gene>
    <name evidence="1" type="ORF">DPMN_008619</name>
</gene>
<accession>A0A9D4MYS0</accession>
<protein>
    <submittedName>
        <fullName evidence="1">Uncharacterized protein</fullName>
    </submittedName>
</protein>
<organism evidence="1 2">
    <name type="scientific">Dreissena polymorpha</name>
    <name type="common">Zebra mussel</name>
    <name type="synonym">Mytilus polymorpha</name>
    <dbReference type="NCBI Taxonomy" id="45954"/>
    <lineage>
        <taxon>Eukaryota</taxon>
        <taxon>Metazoa</taxon>
        <taxon>Spiralia</taxon>
        <taxon>Lophotrochozoa</taxon>
        <taxon>Mollusca</taxon>
        <taxon>Bivalvia</taxon>
        <taxon>Autobranchia</taxon>
        <taxon>Heteroconchia</taxon>
        <taxon>Euheterodonta</taxon>
        <taxon>Imparidentia</taxon>
        <taxon>Neoheterodontei</taxon>
        <taxon>Myida</taxon>
        <taxon>Dreissenoidea</taxon>
        <taxon>Dreissenidae</taxon>
        <taxon>Dreissena</taxon>
    </lineage>
</organism>
<sequence length="98" mass="10915">MNDYAGNSLIRLPDDVGDLFWHSVVSQKSPKELPINAVERLFIVNEVDIQRRIALQVLFQNDAQGCDLIRGRSLLLEACVLVTVMGLLRLSFGLTGCD</sequence>
<reference evidence="1" key="1">
    <citation type="journal article" date="2019" name="bioRxiv">
        <title>The Genome of the Zebra Mussel, Dreissena polymorpha: A Resource for Invasive Species Research.</title>
        <authorList>
            <person name="McCartney M.A."/>
            <person name="Auch B."/>
            <person name="Kono T."/>
            <person name="Mallez S."/>
            <person name="Zhang Y."/>
            <person name="Obille A."/>
            <person name="Becker A."/>
            <person name="Abrahante J.E."/>
            <person name="Garbe J."/>
            <person name="Badalamenti J.P."/>
            <person name="Herman A."/>
            <person name="Mangelson H."/>
            <person name="Liachko I."/>
            <person name="Sullivan S."/>
            <person name="Sone E.D."/>
            <person name="Koren S."/>
            <person name="Silverstein K.A.T."/>
            <person name="Beckman K.B."/>
            <person name="Gohl D.M."/>
        </authorList>
    </citation>
    <scope>NUCLEOTIDE SEQUENCE</scope>
    <source>
        <strain evidence="1">Duluth1</strain>
        <tissue evidence="1">Whole animal</tissue>
    </source>
</reference>
<comment type="caution">
    <text evidence="1">The sequence shown here is derived from an EMBL/GenBank/DDBJ whole genome shotgun (WGS) entry which is preliminary data.</text>
</comment>
<name>A0A9D4MYS0_DREPO</name>
<reference evidence="1" key="2">
    <citation type="submission" date="2020-11" db="EMBL/GenBank/DDBJ databases">
        <authorList>
            <person name="McCartney M.A."/>
            <person name="Auch B."/>
            <person name="Kono T."/>
            <person name="Mallez S."/>
            <person name="Becker A."/>
            <person name="Gohl D.M."/>
            <person name="Silverstein K.A.T."/>
            <person name="Koren S."/>
            <person name="Bechman K.B."/>
            <person name="Herman A."/>
            <person name="Abrahante J.E."/>
            <person name="Garbe J."/>
        </authorList>
    </citation>
    <scope>NUCLEOTIDE SEQUENCE</scope>
    <source>
        <strain evidence="1">Duluth1</strain>
        <tissue evidence="1">Whole animal</tissue>
    </source>
</reference>
<dbReference type="AlphaFoldDB" id="A0A9D4MYS0"/>